<dbReference type="InterPro" id="IPR036890">
    <property type="entry name" value="HATPase_C_sf"/>
</dbReference>
<organism evidence="18 19">
    <name type="scientific">Heyndrickxia shackletonii</name>
    <dbReference type="NCBI Taxonomy" id="157838"/>
    <lineage>
        <taxon>Bacteria</taxon>
        <taxon>Bacillati</taxon>
        <taxon>Bacillota</taxon>
        <taxon>Bacilli</taxon>
        <taxon>Bacillales</taxon>
        <taxon>Bacillaceae</taxon>
        <taxon>Heyndrickxia</taxon>
    </lineage>
</organism>
<dbReference type="FunFam" id="3.30.565.10:FF:000006">
    <property type="entry name" value="Sensor histidine kinase WalK"/>
    <property type="match status" value="1"/>
</dbReference>
<dbReference type="PROSITE" id="PS50885">
    <property type="entry name" value="HAMP"/>
    <property type="match status" value="1"/>
</dbReference>
<feature type="transmembrane region" description="Helical" evidence="15">
    <location>
        <begin position="169"/>
        <end position="192"/>
    </location>
</feature>
<protein>
    <recommendedName>
        <fullName evidence="3">histidine kinase</fullName>
        <ecNumber evidence="3">2.7.13.3</ecNumber>
    </recommendedName>
</protein>
<keyword evidence="8" id="KW-0547">Nucleotide-binding</keyword>
<evidence type="ECO:0000256" key="4">
    <source>
        <dbReference type="ARBA" id="ARBA00022475"/>
    </source>
</evidence>
<dbReference type="AlphaFoldDB" id="A0A0Q3WXN2"/>
<dbReference type="Pfam" id="PF02518">
    <property type="entry name" value="HATPase_c"/>
    <property type="match status" value="1"/>
</dbReference>
<proteinExistence type="predicted"/>
<evidence type="ECO:0000256" key="5">
    <source>
        <dbReference type="ARBA" id="ARBA00022553"/>
    </source>
</evidence>
<dbReference type="RefSeq" id="WP_055739683.1">
    <property type="nucleotide sequence ID" value="NZ_JAAIWL010000001.1"/>
</dbReference>
<dbReference type="SMART" id="SM00304">
    <property type="entry name" value="HAMP"/>
    <property type="match status" value="1"/>
</dbReference>
<dbReference type="InterPro" id="IPR036097">
    <property type="entry name" value="HisK_dim/P_sf"/>
</dbReference>
<dbReference type="Pfam" id="PF00512">
    <property type="entry name" value="HisKA"/>
    <property type="match status" value="1"/>
</dbReference>
<dbReference type="GO" id="GO:0005524">
    <property type="term" value="F:ATP binding"/>
    <property type="evidence" value="ECO:0007669"/>
    <property type="project" value="UniProtKB-KW"/>
</dbReference>
<dbReference type="STRING" id="157838.AN964_10825"/>
<keyword evidence="11 15" id="KW-1133">Transmembrane helix</keyword>
<keyword evidence="6" id="KW-0808">Transferase</keyword>
<evidence type="ECO:0000256" key="8">
    <source>
        <dbReference type="ARBA" id="ARBA00022741"/>
    </source>
</evidence>
<comment type="catalytic activity">
    <reaction evidence="1">
        <text>ATP + protein L-histidine = ADP + protein N-phospho-L-histidine.</text>
        <dbReference type="EC" id="2.7.13.3"/>
    </reaction>
</comment>
<dbReference type="InterPro" id="IPR003594">
    <property type="entry name" value="HATPase_dom"/>
</dbReference>
<dbReference type="Pfam" id="PF00672">
    <property type="entry name" value="HAMP"/>
    <property type="match status" value="1"/>
</dbReference>
<evidence type="ECO:0000313" key="18">
    <source>
        <dbReference type="EMBL" id="KQL53941.1"/>
    </source>
</evidence>
<feature type="domain" description="HAMP" evidence="17">
    <location>
        <begin position="194"/>
        <end position="246"/>
    </location>
</feature>
<evidence type="ECO:0000256" key="1">
    <source>
        <dbReference type="ARBA" id="ARBA00000085"/>
    </source>
</evidence>
<reference evidence="18 19" key="1">
    <citation type="submission" date="2015-09" db="EMBL/GenBank/DDBJ databases">
        <title>Genome sequencing project for genomic taxonomy and phylogenomics of Bacillus-like bacteria.</title>
        <authorList>
            <person name="Liu B."/>
            <person name="Wang J."/>
            <person name="Zhu Y."/>
            <person name="Liu G."/>
            <person name="Chen Q."/>
            <person name="Chen Z."/>
            <person name="Lan J."/>
            <person name="Che J."/>
            <person name="Ge C."/>
            <person name="Shi H."/>
            <person name="Pan Z."/>
            <person name="Liu X."/>
        </authorList>
    </citation>
    <scope>NUCLEOTIDE SEQUENCE [LARGE SCALE GENOMIC DNA]</scope>
    <source>
        <strain evidence="18 19">LMG 18435</strain>
    </source>
</reference>
<dbReference type="CDD" id="cd06225">
    <property type="entry name" value="HAMP"/>
    <property type="match status" value="1"/>
</dbReference>
<keyword evidence="14" id="KW-0175">Coiled coil</keyword>
<keyword evidence="7 15" id="KW-0812">Transmembrane</keyword>
<evidence type="ECO:0000256" key="10">
    <source>
        <dbReference type="ARBA" id="ARBA00022840"/>
    </source>
</evidence>
<comment type="subcellular location">
    <subcellularLocation>
        <location evidence="2">Cell membrane</location>
        <topology evidence="2">Multi-pass membrane protein</topology>
    </subcellularLocation>
</comment>
<dbReference type="InterPro" id="IPR003660">
    <property type="entry name" value="HAMP_dom"/>
</dbReference>
<evidence type="ECO:0000256" key="2">
    <source>
        <dbReference type="ARBA" id="ARBA00004651"/>
    </source>
</evidence>
<dbReference type="Gene3D" id="1.10.287.130">
    <property type="match status" value="1"/>
</dbReference>
<dbReference type="SUPFAM" id="SSF47384">
    <property type="entry name" value="Homodimeric domain of signal transducing histidine kinase"/>
    <property type="match status" value="1"/>
</dbReference>
<evidence type="ECO:0000256" key="9">
    <source>
        <dbReference type="ARBA" id="ARBA00022777"/>
    </source>
</evidence>
<comment type="caution">
    <text evidence="18">The sequence shown here is derived from an EMBL/GenBank/DDBJ whole genome shotgun (WGS) entry which is preliminary data.</text>
</comment>
<dbReference type="EMBL" id="LJJC01000004">
    <property type="protein sequence ID" value="KQL53941.1"/>
    <property type="molecule type" value="Genomic_DNA"/>
</dbReference>
<accession>A0A0Q3WXN2</accession>
<dbReference type="SMART" id="SM00388">
    <property type="entry name" value="HisKA"/>
    <property type="match status" value="1"/>
</dbReference>
<dbReference type="EC" id="2.7.13.3" evidence="3"/>
<dbReference type="PRINTS" id="PR00344">
    <property type="entry name" value="BCTRLSENSOR"/>
</dbReference>
<keyword evidence="13 15" id="KW-0472">Membrane</keyword>
<evidence type="ECO:0000256" key="12">
    <source>
        <dbReference type="ARBA" id="ARBA00023012"/>
    </source>
</evidence>
<evidence type="ECO:0000256" key="15">
    <source>
        <dbReference type="SAM" id="Phobius"/>
    </source>
</evidence>
<gene>
    <name evidence="18" type="ORF">AN964_10825</name>
</gene>
<feature type="domain" description="Histidine kinase" evidence="16">
    <location>
        <begin position="261"/>
        <end position="478"/>
    </location>
</feature>
<dbReference type="Gene3D" id="6.10.340.10">
    <property type="match status" value="1"/>
</dbReference>
<sequence>MSIRKRLFISNAAMVLMPIFVLILYFLLLGIVFSGDIKILGSNFHQGWQRPESSKNTNIFNQLIKLTSTNSEKLLDEHYIESITKNMEKNHSGIIIRKGNKILYKSKYVLHVSNADFPVFGKEGYDPVVWIGHKQYSMRQHDFYFRDGMEGSIFLVDKGINFMQIARRYFPLIFFGIVLILVGTNALLSYFMSRSILRPVNQLSVAAEKISKGQLDFHLETSSKDELGKLVKSFDQMREKLKESLELRERYENNRKELIANISHDLKTPITSIRGYVEGIMDGVANSKEKLQSYLNTIHAKAEHMAHLIEELSLYSKLDVKSVLFQFEKVKMNAFLEDYIEELRMENNQALEVSFIADNVLTALVDRDKLIRVMNNIIRNSMKYNNKEICKIMISLQDMGKEVCVSVKDNGPGVSSEDINRIFNRFYRADPSRNSKTGGSGLGLAIAAQIIEAHGGEIWAEQSTGEGLTIRFTLKKPENDGGGYE</sequence>
<keyword evidence="19" id="KW-1185">Reference proteome</keyword>
<dbReference type="InterPro" id="IPR005467">
    <property type="entry name" value="His_kinase_dom"/>
</dbReference>
<evidence type="ECO:0000256" key="14">
    <source>
        <dbReference type="SAM" id="Coils"/>
    </source>
</evidence>
<dbReference type="FunFam" id="1.10.287.130:FF:000008">
    <property type="entry name" value="Two-component sensor histidine kinase"/>
    <property type="match status" value="1"/>
</dbReference>
<evidence type="ECO:0000259" key="17">
    <source>
        <dbReference type="PROSITE" id="PS50885"/>
    </source>
</evidence>
<dbReference type="PANTHER" id="PTHR45528:SF1">
    <property type="entry name" value="SENSOR HISTIDINE KINASE CPXA"/>
    <property type="match status" value="1"/>
</dbReference>
<evidence type="ECO:0000256" key="13">
    <source>
        <dbReference type="ARBA" id="ARBA00023136"/>
    </source>
</evidence>
<dbReference type="OrthoDB" id="335833at2"/>
<evidence type="ECO:0000259" key="16">
    <source>
        <dbReference type="PROSITE" id="PS50109"/>
    </source>
</evidence>
<evidence type="ECO:0000256" key="11">
    <source>
        <dbReference type="ARBA" id="ARBA00022989"/>
    </source>
</evidence>
<dbReference type="SUPFAM" id="SSF55874">
    <property type="entry name" value="ATPase domain of HSP90 chaperone/DNA topoisomerase II/histidine kinase"/>
    <property type="match status" value="1"/>
</dbReference>
<dbReference type="SMART" id="SM00387">
    <property type="entry name" value="HATPase_c"/>
    <property type="match status" value="1"/>
</dbReference>
<dbReference type="CDD" id="cd00082">
    <property type="entry name" value="HisKA"/>
    <property type="match status" value="1"/>
</dbReference>
<dbReference type="InterPro" id="IPR004358">
    <property type="entry name" value="Sig_transdc_His_kin-like_C"/>
</dbReference>
<evidence type="ECO:0000256" key="7">
    <source>
        <dbReference type="ARBA" id="ARBA00022692"/>
    </source>
</evidence>
<dbReference type="PROSITE" id="PS50109">
    <property type="entry name" value="HIS_KIN"/>
    <property type="match status" value="1"/>
</dbReference>
<feature type="coiled-coil region" evidence="14">
    <location>
        <begin position="234"/>
        <end position="261"/>
    </location>
</feature>
<feature type="transmembrane region" description="Helical" evidence="15">
    <location>
        <begin position="12"/>
        <end position="33"/>
    </location>
</feature>
<keyword evidence="4" id="KW-1003">Cell membrane</keyword>
<keyword evidence="5" id="KW-0597">Phosphoprotein</keyword>
<dbReference type="InterPro" id="IPR003661">
    <property type="entry name" value="HisK_dim/P_dom"/>
</dbReference>
<evidence type="ECO:0000313" key="19">
    <source>
        <dbReference type="Proteomes" id="UP000051888"/>
    </source>
</evidence>
<keyword evidence="10" id="KW-0067">ATP-binding</keyword>
<dbReference type="Gene3D" id="3.30.565.10">
    <property type="entry name" value="Histidine kinase-like ATPase, C-terminal domain"/>
    <property type="match status" value="1"/>
</dbReference>
<dbReference type="PANTHER" id="PTHR45528">
    <property type="entry name" value="SENSOR HISTIDINE KINASE CPXA"/>
    <property type="match status" value="1"/>
</dbReference>
<dbReference type="PATRIC" id="fig|157838.3.peg.2379"/>
<dbReference type="SUPFAM" id="SSF158472">
    <property type="entry name" value="HAMP domain-like"/>
    <property type="match status" value="1"/>
</dbReference>
<name>A0A0Q3WXN2_9BACI</name>
<dbReference type="GO" id="GO:0005886">
    <property type="term" value="C:plasma membrane"/>
    <property type="evidence" value="ECO:0007669"/>
    <property type="project" value="UniProtKB-SubCell"/>
</dbReference>
<evidence type="ECO:0000256" key="3">
    <source>
        <dbReference type="ARBA" id="ARBA00012438"/>
    </source>
</evidence>
<keyword evidence="9" id="KW-0418">Kinase</keyword>
<keyword evidence="12" id="KW-0902">Two-component regulatory system</keyword>
<evidence type="ECO:0000256" key="6">
    <source>
        <dbReference type="ARBA" id="ARBA00022679"/>
    </source>
</evidence>
<dbReference type="Proteomes" id="UP000051888">
    <property type="component" value="Unassembled WGS sequence"/>
</dbReference>
<dbReference type="InterPro" id="IPR050398">
    <property type="entry name" value="HssS/ArlS-like"/>
</dbReference>
<dbReference type="GO" id="GO:0000155">
    <property type="term" value="F:phosphorelay sensor kinase activity"/>
    <property type="evidence" value="ECO:0007669"/>
    <property type="project" value="InterPro"/>
</dbReference>